<dbReference type="PANTHER" id="PTHR37316">
    <property type="entry name" value="TEICHOIC ACID GLYCEROL-PHOSPHATE PRIMASE"/>
    <property type="match status" value="1"/>
</dbReference>
<comment type="caution">
    <text evidence="8">The sequence shown here is derived from an EMBL/GenBank/DDBJ whole genome shotgun (WGS) entry which is preliminary data.</text>
</comment>
<dbReference type="InterPro" id="IPR041038">
    <property type="entry name" value="TarS_C1"/>
</dbReference>
<evidence type="ECO:0000256" key="2">
    <source>
        <dbReference type="ARBA" id="ARBA00010488"/>
    </source>
</evidence>
<sequence>MNLLKVEQLKNEITIEFDSSITTITCLYLRNEFDEIKFEPLEDTNKFILDLRQALQVFKKYEQDKIYLILEQNNGILLNQMKINVKKFETIMTDLTDVKDEETAIYPWITVNGFFQFFIGDELPATNYIARRHIDKMKINEEQVRMTGKFSLRNVNLDVSSLVITSRLANNAKIIPLNATFFSKSKKTNTKVYAFDIDIIESLRDFMTNDFDPEDVIDIFIQAKTVELREPVRVKLGNPRVIVERFLRGEVSKKIENQVKSVTPYFTLKGRNLSFKINAYTTESYEAYLKSMKRSSNLFVRNKKKIWVVGEKYYKAQDNGLHFFKYMRTHHPEEKVYYVIDRNSSELKNVAPFGNIIYYQSPEHFDIMLKADFICSTHHPEQIYPIDSYRYTKKIKAKKVFLQHGVLGLKNLSQIYGKQLKDFNIDLFITSSEREKQIVERDLGYDNYQIKVTGLPRFDNLFTEKRETKDQILIIPTWRDWLSNIELLQASEYLERYTELLAHPKIKALAEAGTTIVFCLHPNMQPFIQYFDVPAHIKVIKQGEENVQDLIKESKLMITDYSSVAFDFSFMHKPVIYYQFDRDRFIGKYPSHLDIEKELPGRIVSDEVSLIDALTAFESNDFEMGKELMIKADKFNQYQDQSNSKRIFEAALAFKKKNRIKDMVQYDVLAQRVFLRFRKSKYYFKAMQLYNKWLVTFGRLDDKLIVFESNVGKAVADSPKVIYEVLKNKQAGYKIVWVNNNIYPFDDPNVISVDRLSPSYYKYLSKAKYWVNNQNFPYYIRKKRKTEYIQTWHGTPLKKMLNDVDTFEGKDDGYKDRVNIATRKWDYLISPSPYATQCFQSAFQYKKEILEVGYPRNDIFYNISVEELHNKEALIKQKLSLPADKKVILYAPTFRDDEVNQANKHLINLKMDLFKMKEAFGNEYVLLLRPHIIISNALVLDSSLDSFVKNVASYDDISDLYLISDICITDYSSVMFDFANTKRPLLFFTYDFEHYKNNLRGFYMDFEEEAPGPLLFNNQQLISAIQNIEAIETEYQDKYAAFYNKYCAFENGHAAEQVVEKVIGK</sequence>
<dbReference type="AlphaFoldDB" id="A0A829RAL9"/>
<dbReference type="Pfam" id="PF18674">
    <property type="entry name" value="TarS_C1"/>
    <property type="match status" value="1"/>
</dbReference>
<evidence type="ECO:0000313" key="8">
    <source>
        <dbReference type="EMBL" id="EUJ30677.1"/>
    </source>
</evidence>
<evidence type="ECO:0000259" key="7">
    <source>
        <dbReference type="Pfam" id="PF18674"/>
    </source>
</evidence>
<dbReference type="InterPro" id="IPR051612">
    <property type="entry name" value="Teichoic_Acid_Biosynth"/>
</dbReference>
<dbReference type="Gene3D" id="3.40.50.11820">
    <property type="match status" value="1"/>
</dbReference>
<dbReference type="RefSeq" id="WP_036103206.1">
    <property type="nucleotide sequence ID" value="NZ_AODG01000001.1"/>
</dbReference>
<feature type="domain" description="TarS C-terminal" evidence="7">
    <location>
        <begin position="131"/>
        <end position="277"/>
    </location>
</feature>
<evidence type="ECO:0000256" key="1">
    <source>
        <dbReference type="ARBA" id="ARBA00004202"/>
    </source>
</evidence>
<dbReference type="Pfam" id="PF04464">
    <property type="entry name" value="Glyphos_transf"/>
    <property type="match status" value="2"/>
</dbReference>
<dbReference type="PANTHER" id="PTHR37316:SF3">
    <property type="entry name" value="TEICHOIC ACID GLYCEROL-PHOSPHATE TRANSFERASE"/>
    <property type="match status" value="1"/>
</dbReference>
<evidence type="ECO:0000313" key="9">
    <source>
        <dbReference type="Proteomes" id="UP000019251"/>
    </source>
</evidence>
<proteinExistence type="inferred from homology"/>
<keyword evidence="5" id="KW-0777">Teichoic acid biosynthesis</keyword>
<organism evidence="8 9">
    <name type="scientific">Listeria grayi FSL F6-1183</name>
    <dbReference type="NCBI Taxonomy" id="1265827"/>
    <lineage>
        <taxon>Bacteria</taxon>
        <taxon>Bacillati</taxon>
        <taxon>Bacillota</taxon>
        <taxon>Bacilli</taxon>
        <taxon>Bacillales</taxon>
        <taxon>Listeriaceae</taxon>
        <taxon>Listeria</taxon>
    </lineage>
</organism>
<dbReference type="GO" id="GO:0047355">
    <property type="term" value="F:CDP-glycerol glycerophosphotransferase activity"/>
    <property type="evidence" value="ECO:0007669"/>
    <property type="project" value="InterPro"/>
</dbReference>
<dbReference type="GO" id="GO:0005886">
    <property type="term" value="C:plasma membrane"/>
    <property type="evidence" value="ECO:0007669"/>
    <property type="project" value="UniProtKB-SubCell"/>
</dbReference>
<dbReference type="EMBL" id="AODG01000001">
    <property type="protein sequence ID" value="EUJ30677.1"/>
    <property type="molecule type" value="Genomic_DNA"/>
</dbReference>
<evidence type="ECO:0000256" key="6">
    <source>
        <dbReference type="ARBA" id="ARBA00023136"/>
    </source>
</evidence>
<keyword evidence="3" id="KW-1003">Cell membrane</keyword>
<reference evidence="8 9" key="1">
    <citation type="submission" date="2012-12" db="EMBL/GenBank/DDBJ databases">
        <title>Novel taxa of Listeriaceae from agricultural environments in the United States.</title>
        <authorList>
            <person name="den Bakker H.C."/>
            <person name="Allred A."/>
            <person name="Warchocki S."/>
            <person name="Wright E.M."/>
            <person name="Burrell A."/>
            <person name="Nightingale K.K."/>
            <person name="Kephart D."/>
            <person name="Wiedmann M."/>
        </authorList>
    </citation>
    <scope>NUCLEOTIDE SEQUENCE [LARGE SCALE GENOMIC DNA]</scope>
    <source>
        <strain evidence="8 9">FSL F6-1183</strain>
    </source>
</reference>
<dbReference type="InterPro" id="IPR007554">
    <property type="entry name" value="Glycerophosphate_synth"/>
</dbReference>
<comment type="subcellular location">
    <subcellularLocation>
        <location evidence="1">Cell membrane</location>
        <topology evidence="1">Peripheral membrane protein</topology>
    </subcellularLocation>
</comment>
<dbReference type="GO" id="GO:0019350">
    <property type="term" value="P:teichoic acid biosynthetic process"/>
    <property type="evidence" value="ECO:0007669"/>
    <property type="project" value="UniProtKB-KW"/>
</dbReference>
<dbReference type="InterPro" id="IPR043149">
    <property type="entry name" value="TagF_N"/>
</dbReference>
<accession>A0A829RAL9</accession>
<dbReference type="Proteomes" id="UP000019251">
    <property type="component" value="Unassembled WGS sequence"/>
</dbReference>
<dbReference type="Gene3D" id="3.40.50.12580">
    <property type="match status" value="2"/>
</dbReference>
<comment type="similarity">
    <text evidence="2">Belongs to the CDP-glycerol glycerophosphotransferase family.</text>
</comment>
<gene>
    <name evidence="8" type="ORF">LMUR_00090</name>
</gene>
<evidence type="ECO:0000256" key="5">
    <source>
        <dbReference type="ARBA" id="ARBA00022944"/>
    </source>
</evidence>
<protein>
    <submittedName>
        <fullName evidence="8">Glycosyltransferase family protein</fullName>
    </submittedName>
</protein>
<keyword evidence="4 8" id="KW-0808">Transferase</keyword>
<evidence type="ECO:0000256" key="3">
    <source>
        <dbReference type="ARBA" id="ARBA00022475"/>
    </source>
</evidence>
<dbReference type="InterPro" id="IPR043148">
    <property type="entry name" value="TagF_C"/>
</dbReference>
<keyword evidence="6" id="KW-0472">Membrane</keyword>
<evidence type="ECO:0000256" key="4">
    <source>
        <dbReference type="ARBA" id="ARBA00022679"/>
    </source>
</evidence>
<dbReference type="SUPFAM" id="SSF53756">
    <property type="entry name" value="UDP-Glycosyltransferase/glycogen phosphorylase"/>
    <property type="match status" value="2"/>
</dbReference>
<name>A0A829RAL9_LISGR</name>